<organism evidence="2 3">
    <name type="scientific">Favolaschia claudopus</name>
    <dbReference type="NCBI Taxonomy" id="2862362"/>
    <lineage>
        <taxon>Eukaryota</taxon>
        <taxon>Fungi</taxon>
        <taxon>Dikarya</taxon>
        <taxon>Basidiomycota</taxon>
        <taxon>Agaricomycotina</taxon>
        <taxon>Agaricomycetes</taxon>
        <taxon>Agaricomycetidae</taxon>
        <taxon>Agaricales</taxon>
        <taxon>Marasmiineae</taxon>
        <taxon>Mycenaceae</taxon>
        <taxon>Favolaschia</taxon>
    </lineage>
</organism>
<keyword evidence="3" id="KW-1185">Reference proteome</keyword>
<reference evidence="2 3" key="1">
    <citation type="journal article" date="2024" name="J Genomics">
        <title>Draft genome sequencing and assembly of Favolaschia claudopus CIRM-BRFM 2984 isolated from oak limbs.</title>
        <authorList>
            <person name="Navarro D."/>
            <person name="Drula E."/>
            <person name="Chaduli D."/>
            <person name="Cazenave R."/>
            <person name="Ahrendt S."/>
            <person name="Wang J."/>
            <person name="Lipzen A."/>
            <person name="Daum C."/>
            <person name="Barry K."/>
            <person name="Grigoriev I.V."/>
            <person name="Favel A."/>
            <person name="Rosso M.N."/>
            <person name="Martin F."/>
        </authorList>
    </citation>
    <scope>NUCLEOTIDE SEQUENCE [LARGE SCALE GENOMIC DNA]</scope>
    <source>
        <strain evidence="2 3">CIRM-BRFM 2984</strain>
    </source>
</reference>
<protein>
    <submittedName>
        <fullName evidence="2">Uncharacterized protein</fullName>
    </submittedName>
</protein>
<evidence type="ECO:0000313" key="2">
    <source>
        <dbReference type="EMBL" id="KAK7051983.1"/>
    </source>
</evidence>
<accession>A0AAW0DL15</accession>
<dbReference type="EMBL" id="JAWWNJ010000007">
    <property type="protein sequence ID" value="KAK7051983.1"/>
    <property type="molecule type" value="Genomic_DNA"/>
</dbReference>
<proteinExistence type="predicted"/>
<evidence type="ECO:0000313" key="3">
    <source>
        <dbReference type="Proteomes" id="UP001362999"/>
    </source>
</evidence>
<feature type="region of interest" description="Disordered" evidence="1">
    <location>
        <begin position="1"/>
        <end position="45"/>
    </location>
</feature>
<sequence>MQRRTITEHHSPQKKMHPYAQGGWTRPANSDVPRPSNLPPQPSIFGALPDPFRRPQTQPPNLLPFTFTDFQPNILTCAVTGGAHSHSRVYFHIATDNPRLGFTVFHDSAGQPIAVIEWLKNPVLEIRGIVPKRNASAWLAVSQDGSHRKMEALGKHFVWVPGGEYIFLYAAGVGQPQAYAQISRGKNSVTLEMTPEAIQIGLLEICVVATFLLQCGRPID</sequence>
<dbReference type="Proteomes" id="UP001362999">
    <property type="component" value="Unassembled WGS sequence"/>
</dbReference>
<dbReference type="AlphaFoldDB" id="A0AAW0DL15"/>
<name>A0AAW0DL15_9AGAR</name>
<feature type="compositionally biased region" description="Basic and acidic residues" evidence="1">
    <location>
        <begin position="1"/>
        <end position="11"/>
    </location>
</feature>
<comment type="caution">
    <text evidence="2">The sequence shown here is derived from an EMBL/GenBank/DDBJ whole genome shotgun (WGS) entry which is preliminary data.</text>
</comment>
<evidence type="ECO:0000256" key="1">
    <source>
        <dbReference type="SAM" id="MobiDB-lite"/>
    </source>
</evidence>
<gene>
    <name evidence="2" type="ORF">R3P38DRAFT_2857956</name>
</gene>